<evidence type="ECO:0000256" key="1">
    <source>
        <dbReference type="SAM" id="MobiDB-lite"/>
    </source>
</evidence>
<feature type="region of interest" description="Disordered" evidence="1">
    <location>
        <begin position="231"/>
        <end position="263"/>
    </location>
</feature>
<dbReference type="OrthoDB" id="5963066at2759"/>
<gene>
    <name evidence="2" type="ORF">PACLA_8A030584</name>
</gene>
<feature type="region of interest" description="Disordered" evidence="1">
    <location>
        <begin position="1290"/>
        <end position="1337"/>
    </location>
</feature>
<evidence type="ECO:0000313" key="2">
    <source>
        <dbReference type="EMBL" id="CAB3999114.1"/>
    </source>
</evidence>
<comment type="caution">
    <text evidence="2">The sequence shown here is derived from an EMBL/GenBank/DDBJ whole genome shotgun (WGS) entry which is preliminary data.</text>
</comment>
<sequence length="1371" mass="153470">MSGENAEVGVSSDKTIECVSFYYEEGKGGENYRKKNKFRCHVPSKERSLAKLRELISQTAKSLGLGENVQVQLNRESKQDGRTERYTIETDHQLALELPPIVHGDDKLQLIVYPIKTAFSKRCPTIVIKDSCSKTLTPTPPKQMGIEELTEDKKSRLNDDHYTKCSSKSHKATKKTGSNKKITDMLGVKRKSQNEDELAARKSRVPREEDIDSDLDLSDCKKMYYSSGAENHFSNDAEANDSSTDDENLDSSDQENTVEACSCSPGEEEVVSDDGIDADDLFTVYVGIEEADPVCIKIQDLLRRGKISKDRIFYKYLNDVLEVMYNPFHPYDEEVVEFFNTITYLGGRRTTCFIRGPMNLGDGRNSHVNLSEKKMNLGGPSESVCAKYQTGYTPESGVIKPLSLGHMTLLKNSQAKPLIQTPNLTVIPCAFGNDGTALKPAIEFDSRLKENIGLTTPVDLRYVQKNPSPSPDFLKENIVTEALVSSLTLLDNFCSLPVAVDYTPQAGKTGPHMAELFQEHIKTLQACESCQKKTPSRRHITSSHESMCSSFCEECYESENVCDKCKSLGQVSHMPSLRFCDYCQGRNTVCFQRVVLVVCSDCESGNKSAFETLQEKLESGTIDPELAVLSILPDCPHVGKSIKAAFANWWLKCKSERVNLALIRTLRNRSNQETKNIFRKLIPKNDHVKNKDGQDPSSVLTLSSTKLTDELKVCGYVCHTIIPELDKYSPENQRGMYPSPISVAIPSFGWIAFLSFDSKTSLSTLYKARLHSLVDNIKAIGRNLTARAIHCGDGIIFLSSESGPIKVIQFTEGAIDILSKAKRKGDLIKVARQLKLSTEGTVQELKNRLQRYRTSLKAKYEQKNIQLDEVHFWNSQAQPSFESMFCLDEDVIYAARNDTKVIASFQVEKDGVGLRGLNLQEFIKYGNLWRKIYSMCLCEGNIFLSHCEGISKVSLESAESTNILQMTNHPCFLTALGSEVLFTNQMKSSVWKITTCGEAQIFAGVENEEGSVDGKVKNCRFRQPIGICTESENVIYITDAQTNSIKICTTVIECANFLVSIGKLYEAFSVHSTGKGYTIKSADEALSLVRDCKELLDSNSEDIRMSTGITRTLNGPQGHVSAKTVASVGMIEWGLKRLYNNMKPFDYSAMNFLSCMTLDIENCHSTVHTKQANMSKMEYSRSFGLAMKEAVKRVTLWAAYYHTSRKSWYPKPEETLKYSELPTITPLPVVEMSRASCDVLRDWASAYGAAVRQRTVRQETTMAKHGTLPEFMYQRHCVVSEPVIIFLREPGQATEANRDNSESDNDEIPVEEDEFLDEFDESSDEEERPEGTDNANNLINLQGEIGSSATFLIGATSRFGRAIRFNNRLLS</sequence>
<dbReference type="Proteomes" id="UP001152795">
    <property type="component" value="Unassembled WGS sequence"/>
</dbReference>
<dbReference type="Gene3D" id="2.120.10.30">
    <property type="entry name" value="TolB, C-terminal domain"/>
    <property type="match status" value="1"/>
</dbReference>
<evidence type="ECO:0000313" key="3">
    <source>
        <dbReference type="Proteomes" id="UP001152795"/>
    </source>
</evidence>
<reference evidence="2" key="1">
    <citation type="submission" date="2020-04" db="EMBL/GenBank/DDBJ databases">
        <authorList>
            <person name="Alioto T."/>
            <person name="Alioto T."/>
            <person name="Gomez Garrido J."/>
        </authorList>
    </citation>
    <scope>NUCLEOTIDE SEQUENCE</scope>
    <source>
        <strain evidence="2">A484AB</strain>
    </source>
</reference>
<keyword evidence="3" id="KW-1185">Reference proteome</keyword>
<feature type="compositionally biased region" description="Basic and acidic residues" evidence="1">
    <location>
        <begin position="192"/>
        <end position="208"/>
    </location>
</feature>
<protein>
    <submittedName>
        <fullName evidence="2">Uncharacterized protein</fullName>
    </submittedName>
</protein>
<feature type="compositionally biased region" description="Basic residues" evidence="1">
    <location>
        <begin position="167"/>
        <end position="178"/>
    </location>
</feature>
<proteinExistence type="predicted"/>
<feature type="compositionally biased region" description="Acidic residues" evidence="1">
    <location>
        <begin position="1302"/>
        <end position="1328"/>
    </location>
</feature>
<feature type="compositionally biased region" description="Acidic residues" evidence="1">
    <location>
        <begin position="243"/>
        <end position="253"/>
    </location>
</feature>
<accession>A0A7D9E2L9</accession>
<feature type="compositionally biased region" description="Basic and acidic residues" evidence="1">
    <location>
        <begin position="151"/>
        <end position="163"/>
    </location>
</feature>
<name>A0A7D9E2L9_PARCT</name>
<feature type="region of interest" description="Disordered" evidence="1">
    <location>
        <begin position="134"/>
        <end position="212"/>
    </location>
</feature>
<dbReference type="InterPro" id="IPR011042">
    <property type="entry name" value="6-blade_b-propeller_TolB-like"/>
</dbReference>
<dbReference type="EMBL" id="CACRXK020003519">
    <property type="protein sequence ID" value="CAB3999114.1"/>
    <property type="molecule type" value="Genomic_DNA"/>
</dbReference>
<organism evidence="2 3">
    <name type="scientific">Paramuricea clavata</name>
    <name type="common">Red gorgonian</name>
    <name type="synonym">Violescent sea-whip</name>
    <dbReference type="NCBI Taxonomy" id="317549"/>
    <lineage>
        <taxon>Eukaryota</taxon>
        <taxon>Metazoa</taxon>
        <taxon>Cnidaria</taxon>
        <taxon>Anthozoa</taxon>
        <taxon>Octocorallia</taxon>
        <taxon>Malacalcyonacea</taxon>
        <taxon>Plexauridae</taxon>
        <taxon>Paramuricea</taxon>
    </lineage>
</organism>